<feature type="non-terminal residue" evidence="2">
    <location>
        <position position="1"/>
    </location>
</feature>
<sequence>KLANTVLLFLPFFQGGLRPRRTARHRPAPLPLHGRPRPGLLRRGLACAGPVGAVRAQGGGPQGGAVRQRAGAAPGRLRGAGDAGPGAGVDLALAGAPGPAVHRARRAQLRRRGLGRAHGHDGVIPGEPINCFVERSPPPRARPEALRRGCALARRLICDVGPTLEALAPVAWHRDVNPHNILIASAGAEANFWLIDFGLAVDSQSWVGSEGGWRAEYIGGDSRYWPPSSWVMHLLGPDGLDDSPDLCDQYQRRLDVHGLGITALELICSLALRAPAAGAEEVPSSWEPVLQAWASYRESVWQWWALVYHAFSTGADIAPVQAGLLQEGVVEKLVALLARARGALRSCAEQLHGRGEEEDGRLLCTVADMLDEAHAMDIAQAYGRLASPVRALPADRVLRPAPPASSPAAAAPAARQVGALGA</sequence>
<dbReference type="InterPro" id="IPR011009">
    <property type="entry name" value="Kinase-like_dom_sf"/>
</dbReference>
<evidence type="ECO:0000256" key="1">
    <source>
        <dbReference type="SAM" id="MobiDB-lite"/>
    </source>
</evidence>
<dbReference type="SUPFAM" id="SSF56112">
    <property type="entry name" value="Protein kinase-like (PK-like)"/>
    <property type="match status" value="1"/>
</dbReference>
<dbReference type="Proteomes" id="UP001189429">
    <property type="component" value="Unassembled WGS sequence"/>
</dbReference>
<feature type="non-terminal residue" evidence="2">
    <location>
        <position position="422"/>
    </location>
</feature>
<protein>
    <recommendedName>
        <fullName evidence="4">Protein kinase domain-containing protein</fullName>
    </recommendedName>
</protein>
<reference evidence="2" key="1">
    <citation type="submission" date="2023-10" db="EMBL/GenBank/DDBJ databases">
        <authorList>
            <person name="Chen Y."/>
            <person name="Shah S."/>
            <person name="Dougan E. K."/>
            <person name="Thang M."/>
            <person name="Chan C."/>
        </authorList>
    </citation>
    <scope>NUCLEOTIDE SEQUENCE [LARGE SCALE GENOMIC DNA]</scope>
</reference>
<keyword evidence="3" id="KW-1185">Reference proteome</keyword>
<evidence type="ECO:0008006" key="4">
    <source>
        <dbReference type="Google" id="ProtNLM"/>
    </source>
</evidence>
<dbReference type="Gene3D" id="1.10.510.10">
    <property type="entry name" value="Transferase(Phosphotransferase) domain 1"/>
    <property type="match status" value="1"/>
</dbReference>
<evidence type="ECO:0000313" key="2">
    <source>
        <dbReference type="EMBL" id="CAK0865241.1"/>
    </source>
</evidence>
<name>A0ABN9V000_9DINO</name>
<evidence type="ECO:0000313" key="3">
    <source>
        <dbReference type="Proteomes" id="UP001189429"/>
    </source>
</evidence>
<gene>
    <name evidence="2" type="ORF">PCOR1329_LOCUS52820</name>
</gene>
<feature type="compositionally biased region" description="Low complexity" evidence="1">
    <location>
        <begin position="31"/>
        <end position="43"/>
    </location>
</feature>
<feature type="compositionally biased region" description="Low complexity" evidence="1">
    <location>
        <begin position="64"/>
        <end position="77"/>
    </location>
</feature>
<accession>A0ABN9V000</accession>
<dbReference type="EMBL" id="CAUYUJ010016430">
    <property type="protein sequence ID" value="CAK0865241.1"/>
    <property type="molecule type" value="Genomic_DNA"/>
</dbReference>
<feature type="region of interest" description="Disordered" evidence="1">
    <location>
        <begin position="20"/>
        <end position="43"/>
    </location>
</feature>
<organism evidence="2 3">
    <name type="scientific">Prorocentrum cordatum</name>
    <dbReference type="NCBI Taxonomy" id="2364126"/>
    <lineage>
        <taxon>Eukaryota</taxon>
        <taxon>Sar</taxon>
        <taxon>Alveolata</taxon>
        <taxon>Dinophyceae</taxon>
        <taxon>Prorocentrales</taxon>
        <taxon>Prorocentraceae</taxon>
        <taxon>Prorocentrum</taxon>
    </lineage>
</organism>
<comment type="caution">
    <text evidence="2">The sequence shown here is derived from an EMBL/GenBank/DDBJ whole genome shotgun (WGS) entry which is preliminary data.</text>
</comment>
<proteinExistence type="predicted"/>
<feature type="region of interest" description="Disordered" evidence="1">
    <location>
        <begin position="55"/>
        <end position="83"/>
    </location>
</feature>